<proteinExistence type="predicted"/>
<accession>A0A4V2S5A9</accession>
<organism evidence="1 2">
    <name type="scientific">Kribbella antiqua</name>
    <dbReference type="NCBI Taxonomy" id="2512217"/>
    <lineage>
        <taxon>Bacteria</taxon>
        <taxon>Bacillati</taxon>
        <taxon>Actinomycetota</taxon>
        <taxon>Actinomycetes</taxon>
        <taxon>Propionibacteriales</taxon>
        <taxon>Kribbellaceae</taxon>
        <taxon>Kribbella</taxon>
    </lineage>
</organism>
<comment type="caution">
    <text evidence="1">The sequence shown here is derived from an EMBL/GenBank/DDBJ whole genome shotgun (WGS) entry which is preliminary data.</text>
</comment>
<name>A0A4V2S5A9_9ACTN</name>
<keyword evidence="2" id="KW-1185">Reference proteome</keyword>
<gene>
    <name evidence="1" type="ORF">EV646_101461</name>
</gene>
<protein>
    <submittedName>
        <fullName evidence="1">Uncharacterized protein</fullName>
    </submittedName>
</protein>
<reference evidence="1 2" key="1">
    <citation type="journal article" date="2015" name="Stand. Genomic Sci.">
        <title>Genomic Encyclopedia of Bacterial and Archaeal Type Strains, Phase III: the genomes of soil and plant-associated and newly described type strains.</title>
        <authorList>
            <person name="Whitman W.B."/>
            <person name="Woyke T."/>
            <person name="Klenk H.P."/>
            <person name="Zhou Y."/>
            <person name="Lilburn T.G."/>
            <person name="Beck B.J."/>
            <person name="De Vos P."/>
            <person name="Vandamme P."/>
            <person name="Eisen J.A."/>
            <person name="Garrity G."/>
            <person name="Hugenholtz P."/>
            <person name="Kyrpides N.C."/>
        </authorList>
    </citation>
    <scope>NUCLEOTIDE SEQUENCE [LARGE SCALE GENOMIC DNA]</scope>
    <source>
        <strain evidence="1 2">VKM Ac-2541</strain>
    </source>
</reference>
<sequence length="75" mass="8658">MTSKFLDRLARSEPLDSWPPDELAAALAMVEELDVGRRQSDGKARVIDLRLAIYRRRLRHELGQRAARDEDIDEP</sequence>
<dbReference type="EMBL" id="SLWR01000001">
    <property type="protein sequence ID" value="TCO51470.1"/>
    <property type="molecule type" value="Genomic_DNA"/>
</dbReference>
<evidence type="ECO:0000313" key="1">
    <source>
        <dbReference type="EMBL" id="TCO51470.1"/>
    </source>
</evidence>
<dbReference type="Proteomes" id="UP000295573">
    <property type="component" value="Unassembled WGS sequence"/>
</dbReference>
<evidence type="ECO:0000313" key="2">
    <source>
        <dbReference type="Proteomes" id="UP000295573"/>
    </source>
</evidence>
<dbReference type="AlphaFoldDB" id="A0A4V2S5A9"/>